<accession>T1KR26</accession>
<name>T1KR26_TETUR</name>
<organism evidence="1 2">
    <name type="scientific">Tetranychus urticae</name>
    <name type="common">Two-spotted spider mite</name>
    <dbReference type="NCBI Taxonomy" id="32264"/>
    <lineage>
        <taxon>Eukaryota</taxon>
        <taxon>Metazoa</taxon>
        <taxon>Ecdysozoa</taxon>
        <taxon>Arthropoda</taxon>
        <taxon>Chelicerata</taxon>
        <taxon>Arachnida</taxon>
        <taxon>Acari</taxon>
        <taxon>Acariformes</taxon>
        <taxon>Trombidiformes</taxon>
        <taxon>Prostigmata</taxon>
        <taxon>Eleutherengona</taxon>
        <taxon>Raphignathae</taxon>
        <taxon>Tetranychoidea</taxon>
        <taxon>Tetranychidae</taxon>
        <taxon>Tetranychus</taxon>
    </lineage>
</organism>
<dbReference type="AlphaFoldDB" id="T1KR26"/>
<evidence type="ECO:0000313" key="2">
    <source>
        <dbReference type="Proteomes" id="UP000015104"/>
    </source>
</evidence>
<proteinExistence type="predicted"/>
<dbReference type="Proteomes" id="UP000015104">
    <property type="component" value="Unassembled WGS sequence"/>
</dbReference>
<dbReference type="HOGENOM" id="CLU_3261154_0_0_1"/>
<reference evidence="2" key="1">
    <citation type="submission" date="2011-08" db="EMBL/GenBank/DDBJ databases">
        <authorList>
            <person name="Rombauts S."/>
        </authorList>
    </citation>
    <scope>NUCLEOTIDE SEQUENCE</scope>
    <source>
        <strain evidence="2">London</strain>
    </source>
</reference>
<protein>
    <submittedName>
        <fullName evidence="1">Uncharacterized protein</fullName>
    </submittedName>
</protein>
<keyword evidence="2" id="KW-1185">Reference proteome</keyword>
<reference evidence="1" key="2">
    <citation type="submission" date="2015-06" db="UniProtKB">
        <authorList>
            <consortium name="EnsemblMetazoa"/>
        </authorList>
    </citation>
    <scope>IDENTIFICATION</scope>
</reference>
<dbReference type="EnsemblMetazoa" id="tetur18g02030.1">
    <property type="protein sequence ID" value="tetur18g02030.1"/>
    <property type="gene ID" value="tetur18g02030"/>
</dbReference>
<dbReference type="EMBL" id="CAEY01000383">
    <property type="status" value="NOT_ANNOTATED_CDS"/>
    <property type="molecule type" value="Genomic_DNA"/>
</dbReference>
<evidence type="ECO:0000313" key="1">
    <source>
        <dbReference type="EnsemblMetazoa" id="tetur18g02030.1"/>
    </source>
</evidence>
<sequence>MFNIKKTQFFFGSKAKDKLMNLNPVAVKQNTPSIFNSKPLAA</sequence>